<accession>A0AAW8DXD3</accession>
<dbReference type="Proteomes" id="UP001244295">
    <property type="component" value="Unassembled WGS sequence"/>
</dbReference>
<sequence length="33" mass="3319">MRLLAEASLILALAIVLGGLVLGLLAGPQDSDD</sequence>
<gene>
    <name evidence="1" type="ORF">J2W25_003242</name>
</gene>
<evidence type="ECO:0000313" key="1">
    <source>
        <dbReference type="EMBL" id="MDP9924210.1"/>
    </source>
</evidence>
<name>A0AAW8DXD3_9BURK</name>
<organism evidence="1 2">
    <name type="scientific">Variovorax boronicumulans</name>
    <dbReference type="NCBI Taxonomy" id="436515"/>
    <lineage>
        <taxon>Bacteria</taxon>
        <taxon>Pseudomonadati</taxon>
        <taxon>Pseudomonadota</taxon>
        <taxon>Betaproteobacteria</taxon>
        <taxon>Burkholderiales</taxon>
        <taxon>Comamonadaceae</taxon>
        <taxon>Variovorax</taxon>
    </lineage>
</organism>
<reference evidence="1" key="1">
    <citation type="submission" date="2023-07" db="EMBL/GenBank/DDBJ databases">
        <title>Sorghum-associated microbial communities from plants grown in Nebraska, USA.</title>
        <authorList>
            <person name="Schachtman D."/>
        </authorList>
    </citation>
    <scope>NUCLEOTIDE SEQUENCE</scope>
    <source>
        <strain evidence="1">DS2795</strain>
    </source>
</reference>
<dbReference type="AlphaFoldDB" id="A0AAW8DXD3"/>
<proteinExistence type="predicted"/>
<dbReference type="EMBL" id="JAUSRR010000005">
    <property type="protein sequence ID" value="MDP9924210.1"/>
    <property type="molecule type" value="Genomic_DNA"/>
</dbReference>
<evidence type="ECO:0000313" key="2">
    <source>
        <dbReference type="Proteomes" id="UP001244295"/>
    </source>
</evidence>
<comment type="caution">
    <text evidence="1">The sequence shown here is derived from an EMBL/GenBank/DDBJ whole genome shotgun (WGS) entry which is preliminary data.</text>
</comment>
<protein>
    <submittedName>
        <fullName evidence="1">Uncharacterized protein</fullName>
    </submittedName>
</protein>